<dbReference type="GO" id="GO:0000978">
    <property type="term" value="F:RNA polymerase II cis-regulatory region sequence-specific DNA binding"/>
    <property type="evidence" value="ECO:0007669"/>
    <property type="project" value="TreeGrafter"/>
</dbReference>
<evidence type="ECO:0000256" key="9">
    <source>
        <dbReference type="ARBA" id="ARBA00023163"/>
    </source>
</evidence>
<dbReference type="GO" id="GO:0008270">
    <property type="term" value="F:zinc ion binding"/>
    <property type="evidence" value="ECO:0007669"/>
    <property type="project" value="UniProtKB-KW"/>
</dbReference>
<reference evidence="16" key="1">
    <citation type="submission" date="2011-08" db="EMBL/GenBank/DDBJ databases">
        <title>The draft genome of Latimeria chalumnae.</title>
        <authorList>
            <person name="Di Palma F."/>
            <person name="Alfoldi J."/>
            <person name="Johnson J."/>
            <person name="Berlin A."/>
            <person name="Gnerre S."/>
            <person name="Jaffe D."/>
            <person name="MacCallum I."/>
            <person name="Young S."/>
            <person name="Walker B.J."/>
            <person name="Lander E."/>
            <person name="Lindblad-Toh K."/>
        </authorList>
    </citation>
    <scope>NUCLEOTIDE SEQUENCE [LARGE SCALE GENOMIC DNA]</scope>
    <source>
        <strain evidence="16">Wild caught</strain>
    </source>
</reference>
<keyword evidence="8" id="KW-0238">DNA-binding</keyword>
<keyword evidence="5 11" id="KW-0863">Zinc-finger</keyword>
<dbReference type="SMART" id="SM00355">
    <property type="entry name" value="ZnF_C2H2"/>
    <property type="match status" value="4"/>
</dbReference>
<dbReference type="Gene3D" id="3.30.160.60">
    <property type="entry name" value="Classic Zinc Finger"/>
    <property type="match status" value="3"/>
</dbReference>
<evidence type="ECO:0000259" key="14">
    <source>
        <dbReference type="PROSITE" id="PS50157"/>
    </source>
</evidence>
<evidence type="ECO:0000256" key="4">
    <source>
        <dbReference type="ARBA" id="ARBA00022737"/>
    </source>
</evidence>
<keyword evidence="7" id="KW-0805">Transcription regulation</keyword>
<sequence length="430" mass="48388">MTQSLENLHFKFQNFGDSVLQKMNLLREENRFCDVTIQINKMKFHGHKVVFAACSPFLRDQFLLSDSKEVSVSTFQNPEVGSRLLLSCYTGFLEFPAKELVNYLTAASFLQLSHVVERCAQAVSQYLTPKLQENNAKSSMEASDGPMKDMAAEEKREDRPFQLGKSVAIKEDTGRTSEESECDAESGDTSHTSVVEVKPQVMEDFDDKEPEPEISLTLINSAVEFTRSYLQACANTGAAEPEVLNGESYLVAANEIESQGIGHVKNCGLEKGSPSVPSNGTKTASGAKYLPRSHLRAHETVLQRPYHCPRCSKVYLHLGNYITHIKEHKLYMCLRCGKMFSQKSNLTRHIRVHTGFKPYQCLVCKKSFTQKATLLDHMNLHSGVKPHKCNYCEVHFAHKPGLRRHLKEVHGKSSLENSNEDPQIEEITVD</sequence>
<dbReference type="FunFam" id="3.30.710.10:FF:000047">
    <property type="entry name" value="Zinc finger and BTB domain-containing protein 26"/>
    <property type="match status" value="1"/>
</dbReference>
<dbReference type="InParanoid" id="H3A5Y7"/>
<evidence type="ECO:0000256" key="8">
    <source>
        <dbReference type="ARBA" id="ARBA00023125"/>
    </source>
</evidence>
<feature type="domain" description="C2H2-type" evidence="14">
    <location>
        <begin position="359"/>
        <end position="386"/>
    </location>
</feature>
<dbReference type="Gene3D" id="3.30.710.10">
    <property type="entry name" value="Potassium Channel Kv1.1, Chain A"/>
    <property type="match status" value="1"/>
</dbReference>
<dbReference type="InterPro" id="IPR000210">
    <property type="entry name" value="BTB/POZ_dom"/>
</dbReference>
<feature type="region of interest" description="Disordered" evidence="12">
    <location>
        <begin position="134"/>
        <end position="192"/>
    </location>
</feature>
<gene>
    <name evidence="15" type="primary">LOC102360923</name>
</gene>
<dbReference type="EMBL" id="AFYH01099429">
    <property type="status" value="NOT_ANNOTATED_CDS"/>
    <property type="molecule type" value="Genomic_DNA"/>
</dbReference>
<evidence type="ECO:0000256" key="6">
    <source>
        <dbReference type="ARBA" id="ARBA00022833"/>
    </source>
</evidence>
<evidence type="ECO:0000256" key="7">
    <source>
        <dbReference type="ARBA" id="ARBA00023015"/>
    </source>
</evidence>
<evidence type="ECO:0000256" key="11">
    <source>
        <dbReference type="PROSITE-ProRule" id="PRU00042"/>
    </source>
</evidence>
<evidence type="ECO:0000259" key="13">
    <source>
        <dbReference type="PROSITE" id="PS50097"/>
    </source>
</evidence>
<evidence type="ECO:0000256" key="2">
    <source>
        <dbReference type="ARBA" id="ARBA00004123"/>
    </source>
</evidence>
<dbReference type="Pfam" id="PF00096">
    <property type="entry name" value="zf-C2H2"/>
    <property type="match status" value="2"/>
</dbReference>
<feature type="domain" description="C2H2-type" evidence="14">
    <location>
        <begin position="331"/>
        <end position="358"/>
    </location>
</feature>
<proteinExistence type="predicted"/>
<evidence type="ECO:0000313" key="15">
    <source>
        <dbReference type="Ensembl" id="ENSLACP00000005058.1"/>
    </source>
</evidence>
<feature type="domain" description="C2H2-type" evidence="14">
    <location>
        <begin position="387"/>
        <end position="410"/>
    </location>
</feature>
<keyword evidence="9" id="KW-0804">Transcription</keyword>
<feature type="region of interest" description="Disordered" evidence="12">
    <location>
        <begin position="410"/>
        <end position="430"/>
    </location>
</feature>
<dbReference type="FunFam" id="3.30.160.60:FF:001289">
    <property type="entry name" value="Zinc finger protein 574"/>
    <property type="match status" value="1"/>
</dbReference>
<organism evidence="15 16">
    <name type="scientific">Latimeria chalumnae</name>
    <name type="common">Coelacanth</name>
    <dbReference type="NCBI Taxonomy" id="7897"/>
    <lineage>
        <taxon>Eukaryota</taxon>
        <taxon>Metazoa</taxon>
        <taxon>Chordata</taxon>
        <taxon>Craniata</taxon>
        <taxon>Vertebrata</taxon>
        <taxon>Euteleostomi</taxon>
        <taxon>Coelacanthiformes</taxon>
        <taxon>Coelacanthidae</taxon>
        <taxon>Latimeria</taxon>
    </lineage>
</organism>
<dbReference type="InterPro" id="IPR011333">
    <property type="entry name" value="SKP1/BTB/POZ_sf"/>
</dbReference>
<dbReference type="GO" id="GO:0005634">
    <property type="term" value="C:nucleus"/>
    <property type="evidence" value="ECO:0007669"/>
    <property type="project" value="UniProtKB-SubCell"/>
</dbReference>
<dbReference type="PROSITE" id="PS50097">
    <property type="entry name" value="BTB"/>
    <property type="match status" value="1"/>
</dbReference>
<accession>H3A5Y7</accession>
<dbReference type="OMA" id="SHYLVPK"/>
<dbReference type="GeneTree" id="ENSGT00940000157920"/>
<dbReference type="eggNOG" id="KOG1721">
    <property type="taxonomic scope" value="Eukaryota"/>
</dbReference>
<dbReference type="AlphaFoldDB" id="H3A5Y7"/>
<evidence type="ECO:0000256" key="1">
    <source>
        <dbReference type="ARBA" id="ARBA00003767"/>
    </source>
</evidence>
<dbReference type="Bgee" id="ENSLACG00000004499">
    <property type="expression patterns" value="Expressed in pelvic fin and 6 other cell types or tissues"/>
</dbReference>
<keyword evidence="6" id="KW-0862">Zinc</keyword>
<dbReference type="PANTHER" id="PTHR46105:SF29">
    <property type="entry name" value="ZINC FINGER AND BTB DOMAIN CONTAINING 12"/>
    <property type="match status" value="1"/>
</dbReference>
<dbReference type="InterPro" id="IPR013087">
    <property type="entry name" value="Znf_C2H2_type"/>
</dbReference>
<dbReference type="Ensembl" id="ENSLACT00000005104.1">
    <property type="protein sequence ID" value="ENSLACP00000005058.1"/>
    <property type="gene ID" value="ENSLACG00000004499.1"/>
</dbReference>
<evidence type="ECO:0000256" key="3">
    <source>
        <dbReference type="ARBA" id="ARBA00022723"/>
    </source>
</evidence>
<feature type="compositionally biased region" description="Basic and acidic residues" evidence="12">
    <location>
        <begin position="146"/>
        <end position="160"/>
    </location>
</feature>
<dbReference type="Proteomes" id="UP000008672">
    <property type="component" value="Unassembled WGS sequence"/>
</dbReference>
<comment type="subcellular location">
    <subcellularLocation>
        <location evidence="2">Nucleus</location>
    </subcellularLocation>
</comment>
<dbReference type="SMART" id="SM00225">
    <property type="entry name" value="BTB"/>
    <property type="match status" value="1"/>
</dbReference>
<evidence type="ECO:0000256" key="12">
    <source>
        <dbReference type="SAM" id="MobiDB-lite"/>
    </source>
</evidence>
<dbReference type="Pfam" id="PF00651">
    <property type="entry name" value="BTB"/>
    <property type="match status" value="1"/>
</dbReference>
<name>H3A5Y7_LATCH</name>
<keyword evidence="3" id="KW-0479">Metal-binding</keyword>
<feature type="compositionally biased region" description="Acidic residues" evidence="12">
    <location>
        <begin position="418"/>
        <end position="430"/>
    </location>
</feature>
<feature type="domain" description="BTB" evidence="13">
    <location>
        <begin position="33"/>
        <end position="97"/>
    </location>
</feature>
<feature type="compositionally biased region" description="Basic and acidic residues" evidence="12">
    <location>
        <begin position="168"/>
        <end position="178"/>
    </location>
</feature>
<dbReference type="PROSITE" id="PS50157">
    <property type="entry name" value="ZINC_FINGER_C2H2_2"/>
    <property type="match status" value="3"/>
</dbReference>
<dbReference type="PANTHER" id="PTHR46105">
    <property type="entry name" value="AGAP004733-PA"/>
    <property type="match status" value="1"/>
</dbReference>
<evidence type="ECO:0000256" key="10">
    <source>
        <dbReference type="ARBA" id="ARBA00023242"/>
    </source>
</evidence>
<comment type="function">
    <text evidence="1">May be involved in transcriptional regulation.</text>
</comment>
<dbReference type="InterPro" id="IPR050457">
    <property type="entry name" value="ZnFinger_BTB_dom_contain"/>
</dbReference>
<dbReference type="SUPFAM" id="SSF54695">
    <property type="entry name" value="POZ domain"/>
    <property type="match status" value="1"/>
</dbReference>
<reference evidence="15" key="2">
    <citation type="submission" date="2025-08" db="UniProtKB">
        <authorList>
            <consortium name="Ensembl"/>
        </authorList>
    </citation>
    <scope>IDENTIFICATION</scope>
</reference>
<dbReference type="HOGENOM" id="CLU_037856_1_0_1"/>
<keyword evidence="4" id="KW-0677">Repeat</keyword>
<protein>
    <recommendedName>
        <fullName evidence="17">Zinc finger and BTB domain containing 26</fullName>
    </recommendedName>
</protein>
<dbReference type="InterPro" id="IPR036236">
    <property type="entry name" value="Znf_C2H2_sf"/>
</dbReference>
<dbReference type="PROSITE" id="PS00028">
    <property type="entry name" value="ZINC_FINGER_C2H2_1"/>
    <property type="match status" value="3"/>
</dbReference>
<evidence type="ECO:0000313" key="16">
    <source>
        <dbReference type="Proteomes" id="UP000008672"/>
    </source>
</evidence>
<dbReference type="GO" id="GO:0000981">
    <property type="term" value="F:DNA-binding transcription factor activity, RNA polymerase II-specific"/>
    <property type="evidence" value="ECO:0007669"/>
    <property type="project" value="TreeGrafter"/>
</dbReference>
<dbReference type="FunFam" id="3.30.160.60:FF:001157">
    <property type="entry name" value="Zinc finger protein 793"/>
    <property type="match status" value="1"/>
</dbReference>
<keyword evidence="16" id="KW-1185">Reference proteome</keyword>
<reference evidence="15" key="3">
    <citation type="submission" date="2025-09" db="UniProtKB">
        <authorList>
            <consortium name="Ensembl"/>
        </authorList>
    </citation>
    <scope>IDENTIFICATION</scope>
</reference>
<keyword evidence="10" id="KW-0539">Nucleus</keyword>
<dbReference type="SUPFAM" id="SSF57667">
    <property type="entry name" value="beta-beta-alpha zinc fingers"/>
    <property type="match status" value="3"/>
</dbReference>
<evidence type="ECO:0000256" key="5">
    <source>
        <dbReference type="ARBA" id="ARBA00022771"/>
    </source>
</evidence>
<evidence type="ECO:0008006" key="17">
    <source>
        <dbReference type="Google" id="ProtNLM"/>
    </source>
</evidence>